<evidence type="ECO:0008006" key="10">
    <source>
        <dbReference type="Google" id="ProtNLM"/>
    </source>
</evidence>
<dbReference type="GO" id="GO:0005886">
    <property type="term" value="C:plasma membrane"/>
    <property type="evidence" value="ECO:0007669"/>
    <property type="project" value="UniProtKB-SubCell"/>
</dbReference>
<organism evidence="8 9">
    <name type="scientific">Novosphingobium fuchskuhlense</name>
    <dbReference type="NCBI Taxonomy" id="1117702"/>
    <lineage>
        <taxon>Bacteria</taxon>
        <taxon>Pseudomonadati</taxon>
        <taxon>Pseudomonadota</taxon>
        <taxon>Alphaproteobacteria</taxon>
        <taxon>Sphingomonadales</taxon>
        <taxon>Sphingomonadaceae</taxon>
        <taxon>Novosphingobium</taxon>
    </lineage>
</organism>
<keyword evidence="5 7" id="KW-1133">Transmembrane helix</keyword>
<comment type="similarity">
    <text evidence="2">Belongs to the UPF0410 family.</text>
</comment>
<dbReference type="AlphaFoldDB" id="A0A124JWB6"/>
<name>A0A124JWB6_9SPHN</name>
<keyword evidence="3" id="KW-1003">Cell membrane</keyword>
<dbReference type="InterPro" id="IPR007341">
    <property type="entry name" value="Transgly_assoc"/>
</dbReference>
<evidence type="ECO:0000256" key="5">
    <source>
        <dbReference type="ARBA" id="ARBA00022989"/>
    </source>
</evidence>
<protein>
    <recommendedName>
        <fullName evidence="10">Transglycosylase</fullName>
    </recommendedName>
</protein>
<gene>
    <name evidence="8" type="ORF">AQZ52_04140</name>
</gene>
<evidence type="ECO:0000256" key="7">
    <source>
        <dbReference type="SAM" id="Phobius"/>
    </source>
</evidence>
<proteinExistence type="inferred from homology"/>
<evidence type="ECO:0000256" key="6">
    <source>
        <dbReference type="ARBA" id="ARBA00023136"/>
    </source>
</evidence>
<comment type="caution">
    <text evidence="8">The sequence shown here is derived from an EMBL/GenBank/DDBJ whole genome shotgun (WGS) entry which is preliminary data.</text>
</comment>
<feature type="transmembrane region" description="Helical" evidence="7">
    <location>
        <begin position="12"/>
        <end position="29"/>
    </location>
</feature>
<evidence type="ECO:0000313" key="9">
    <source>
        <dbReference type="Proteomes" id="UP000058012"/>
    </source>
</evidence>
<dbReference type="Proteomes" id="UP000058012">
    <property type="component" value="Unassembled WGS sequence"/>
</dbReference>
<evidence type="ECO:0000256" key="1">
    <source>
        <dbReference type="ARBA" id="ARBA00004651"/>
    </source>
</evidence>
<dbReference type="STRING" id="1117702.AQZ52_04140"/>
<evidence type="ECO:0000256" key="4">
    <source>
        <dbReference type="ARBA" id="ARBA00022692"/>
    </source>
</evidence>
<accession>A0A124JWB6</accession>
<feature type="transmembrane region" description="Helical" evidence="7">
    <location>
        <begin position="41"/>
        <end position="58"/>
    </location>
</feature>
<keyword evidence="6 7" id="KW-0472">Membrane</keyword>
<reference evidence="8 9" key="1">
    <citation type="submission" date="2015-10" db="EMBL/GenBank/DDBJ databases">
        <title>Draft genome sequence of Novosphingobium fuchskuhlense DSM 25065 isolated from a surface water sample of the southwest basin of Lake Grosse Fuchskuhle.</title>
        <authorList>
            <person name="Ruckert C."/>
            <person name="Winkler A."/>
            <person name="Glaeser J."/>
            <person name="Grossart H.-P."/>
            <person name="Kalinowski J."/>
            <person name="Glaeser S."/>
        </authorList>
    </citation>
    <scope>NUCLEOTIDE SEQUENCE [LARGE SCALE GENOMIC DNA]</scope>
    <source>
        <strain evidence="8 9">FNE08-7</strain>
    </source>
</reference>
<dbReference type="EMBL" id="LLZS01000003">
    <property type="protein sequence ID" value="KUR73157.1"/>
    <property type="molecule type" value="Genomic_DNA"/>
</dbReference>
<feature type="transmembrane region" description="Helical" evidence="7">
    <location>
        <begin position="65"/>
        <end position="84"/>
    </location>
</feature>
<keyword evidence="9" id="KW-1185">Reference proteome</keyword>
<sequence>MPRRSRRVFKLISIIVSGLFVGLAARFLYPGAVPMGLGKTILLGIAGSLVAGLAAGWGSRGQDSVSRAGCIASVLGAMVLIFIGRHL</sequence>
<comment type="subcellular location">
    <subcellularLocation>
        <location evidence="1">Cell membrane</location>
        <topology evidence="1">Multi-pass membrane protein</topology>
    </subcellularLocation>
</comment>
<evidence type="ECO:0000256" key="3">
    <source>
        <dbReference type="ARBA" id="ARBA00022475"/>
    </source>
</evidence>
<dbReference type="Pfam" id="PF04226">
    <property type="entry name" value="Transgly_assoc"/>
    <property type="match status" value="1"/>
</dbReference>
<evidence type="ECO:0000313" key="8">
    <source>
        <dbReference type="EMBL" id="KUR73157.1"/>
    </source>
</evidence>
<keyword evidence="4 7" id="KW-0812">Transmembrane</keyword>
<evidence type="ECO:0000256" key="2">
    <source>
        <dbReference type="ARBA" id="ARBA00011006"/>
    </source>
</evidence>